<dbReference type="InterPro" id="IPR006067">
    <property type="entry name" value="NO2/SO3_Rdtase_4Fe4S_dom"/>
</dbReference>
<evidence type="ECO:0000256" key="1">
    <source>
        <dbReference type="ARBA" id="ARBA00022485"/>
    </source>
</evidence>
<evidence type="ECO:0000313" key="9">
    <source>
        <dbReference type="EMBL" id="MCP8940859.1"/>
    </source>
</evidence>
<keyword evidence="5" id="KW-0408">Iron</keyword>
<dbReference type="EMBL" id="JANCLU010000029">
    <property type="protein sequence ID" value="MCP8940859.1"/>
    <property type="molecule type" value="Genomic_DNA"/>
</dbReference>
<dbReference type="Proteomes" id="UP001205890">
    <property type="component" value="Unassembled WGS sequence"/>
</dbReference>
<keyword evidence="4" id="KW-0560">Oxidoreductase</keyword>
<evidence type="ECO:0000256" key="4">
    <source>
        <dbReference type="ARBA" id="ARBA00023002"/>
    </source>
</evidence>
<organism evidence="9 10">
    <name type="scientific">Alsobacter ponti</name>
    <dbReference type="NCBI Taxonomy" id="2962936"/>
    <lineage>
        <taxon>Bacteria</taxon>
        <taxon>Pseudomonadati</taxon>
        <taxon>Pseudomonadota</taxon>
        <taxon>Alphaproteobacteria</taxon>
        <taxon>Hyphomicrobiales</taxon>
        <taxon>Alsobacteraceae</taxon>
        <taxon>Alsobacter</taxon>
    </lineage>
</organism>
<evidence type="ECO:0000256" key="2">
    <source>
        <dbReference type="ARBA" id="ARBA00022617"/>
    </source>
</evidence>
<dbReference type="InterPro" id="IPR036136">
    <property type="entry name" value="Nit/Sulf_reduc_fer-like_dom_sf"/>
</dbReference>
<evidence type="ECO:0000256" key="6">
    <source>
        <dbReference type="ARBA" id="ARBA00023014"/>
    </source>
</evidence>
<keyword evidence="1" id="KW-0004">4Fe-4S</keyword>
<keyword evidence="6" id="KW-0411">Iron-sulfur</keyword>
<keyword evidence="10" id="KW-1185">Reference proteome</keyword>
<name>A0ABT1LH83_9HYPH</name>
<accession>A0ABT1LH83</accession>
<keyword evidence="2" id="KW-0349">Heme</keyword>
<feature type="domain" description="Nitrite/Sulfite reductase ferredoxin-like" evidence="8">
    <location>
        <begin position="21"/>
        <end position="86"/>
    </location>
</feature>
<protein>
    <submittedName>
        <fullName evidence="9">Precorrin-3B synthase</fullName>
    </submittedName>
</protein>
<dbReference type="InterPro" id="IPR051329">
    <property type="entry name" value="NIR_SIR_4Fe-4S"/>
</dbReference>
<proteinExistence type="predicted"/>
<evidence type="ECO:0000256" key="5">
    <source>
        <dbReference type="ARBA" id="ARBA00023004"/>
    </source>
</evidence>
<keyword evidence="3" id="KW-0479">Metal-binding</keyword>
<gene>
    <name evidence="9" type="ORF">NK718_20220</name>
</gene>
<dbReference type="SUPFAM" id="SSF55124">
    <property type="entry name" value="Nitrite/Sulfite reductase N-terminal domain-like"/>
    <property type="match status" value="1"/>
</dbReference>
<dbReference type="PANTHER" id="PTHR32439:SF9">
    <property type="entry name" value="BLR3264 PROTEIN"/>
    <property type="match status" value="1"/>
</dbReference>
<reference evidence="9 10" key="1">
    <citation type="submission" date="2022-07" db="EMBL/GenBank/DDBJ databases">
        <authorList>
            <person name="Li W.-J."/>
            <person name="Deng Q.-Q."/>
        </authorList>
    </citation>
    <scope>NUCLEOTIDE SEQUENCE [LARGE SCALE GENOMIC DNA]</scope>
    <source>
        <strain evidence="9 10">SYSU M60028</strain>
    </source>
</reference>
<comment type="caution">
    <text evidence="9">The sequence shown here is derived from an EMBL/GenBank/DDBJ whole genome shotgun (WGS) entry which is preliminary data.</text>
</comment>
<feature type="domain" description="Nitrite/sulphite reductase 4Fe-4S" evidence="7">
    <location>
        <begin position="96"/>
        <end position="186"/>
    </location>
</feature>
<evidence type="ECO:0000313" key="10">
    <source>
        <dbReference type="Proteomes" id="UP001205890"/>
    </source>
</evidence>
<dbReference type="InterPro" id="IPR045854">
    <property type="entry name" value="NO2/SO3_Rdtase_4Fe4S_sf"/>
</dbReference>
<dbReference type="SUPFAM" id="SSF56014">
    <property type="entry name" value="Nitrite and sulphite reductase 4Fe-4S domain-like"/>
    <property type="match status" value="1"/>
</dbReference>
<evidence type="ECO:0000259" key="7">
    <source>
        <dbReference type="Pfam" id="PF01077"/>
    </source>
</evidence>
<sequence>MTAAERALALRKGWCPGALRPMLTGDGWLVRVRITAGIVPASLARAVASCARTYGNRLVDLSARANLQLRGVTDATLGPLTERLRELDVLDDDEAGEARRNVIASPLAGIAPDALIDIRPLVAALERALVAAETLDGLPPKFGFLVDDGGSPGLDDVACDVRFEAALGGSGEVGFRVRLGGDAASGVPAGFCTPAGLPDAAARIAAAFLALRGTGPDAAG</sequence>
<dbReference type="Pfam" id="PF01077">
    <property type="entry name" value="NIR_SIR"/>
    <property type="match status" value="1"/>
</dbReference>
<dbReference type="InterPro" id="IPR005117">
    <property type="entry name" value="NiRdtase/SiRdtase_haem-b_fer"/>
</dbReference>
<feature type="non-terminal residue" evidence="9">
    <location>
        <position position="220"/>
    </location>
</feature>
<dbReference type="PANTHER" id="PTHR32439">
    <property type="entry name" value="FERREDOXIN--NITRITE REDUCTASE, CHLOROPLASTIC"/>
    <property type="match status" value="1"/>
</dbReference>
<evidence type="ECO:0000256" key="3">
    <source>
        <dbReference type="ARBA" id="ARBA00022723"/>
    </source>
</evidence>
<dbReference type="Pfam" id="PF03460">
    <property type="entry name" value="NIR_SIR_ferr"/>
    <property type="match status" value="1"/>
</dbReference>
<dbReference type="Gene3D" id="3.30.413.10">
    <property type="entry name" value="Sulfite Reductase Hemoprotein, domain 1"/>
    <property type="match status" value="1"/>
</dbReference>
<evidence type="ECO:0000259" key="8">
    <source>
        <dbReference type="Pfam" id="PF03460"/>
    </source>
</evidence>